<evidence type="ECO:0000313" key="1">
    <source>
        <dbReference type="EMBL" id="KAK2950700.1"/>
    </source>
</evidence>
<name>A0ABQ9XHN2_9EUKA</name>
<proteinExistence type="predicted"/>
<reference evidence="1 2" key="1">
    <citation type="journal article" date="2022" name="bioRxiv">
        <title>Genomics of Preaxostyla Flagellates Illuminates Evolutionary Transitions and the Path Towards Mitochondrial Loss.</title>
        <authorList>
            <person name="Novak L.V.F."/>
            <person name="Treitli S.C."/>
            <person name="Pyrih J."/>
            <person name="Halakuc P."/>
            <person name="Pipaliya S.V."/>
            <person name="Vacek V."/>
            <person name="Brzon O."/>
            <person name="Soukal P."/>
            <person name="Eme L."/>
            <person name="Dacks J.B."/>
            <person name="Karnkowska A."/>
            <person name="Elias M."/>
            <person name="Hampl V."/>
        </authorList>
    </citation>
    <scope>NUCLEOTIDE SEQUENCE [LARGE SCALE GENOMIC DNA]</scope>
    <source>
        <strain evidence="1">NAU3</strain>
        <tissue evidence="1">Gut</tissue>
    </source>
</reference>
<sequence length="265" mass="30689">MFFFHYIVEGIAVVRLPNTNDTYYCEVVRRKEEKPGPERRYAQFVGWDVRGKGRNAKKRLVCLNIIGDRACGKTFENSTHQFRQHQCFHSSSTKYMVLWQQRQNRAAKKIGGVIVLRSKQRIPEINGSHQGQILAEIKENRNRRFENLLEPLDKPEFNLKVNGLNSIYQMNFSRPVWTLMTSKEALPHLTLKKNGICPGILKENRRIKYKQTFTGGSCIGTVLDLMVKATTNSKVEESFASCARHIRNTYHLQTDTHTQSIQMLT</sequence>
<organism evidence="1 2">
    <name type="scientific">Blattamonas nauphoetae</name>
    <dbReference type="NCBI Taxonomy" id="2049346"/>
    <lineage>
        <taxon>Eukaryota</taxon>
        <taxon>Metamonada</taxon>
        <taxon>Preaxostyla</taxon>
        <taxon>Oxymonadida</taxon>
        <taxon>Blattamonas</taxon>
    </lineage>
</organism>
<dbReference type="Proteomes" id="UP001281761">
    <property type="component" value="Unassembled WGS sequence"/>
</dbReference>
<evidence type="ECO:0008006" key="3">
    <source>
        <dbReference type="Google" id="ProtNLM"/>
    </source>
</evidence>
<protein>
    <recommendedName>
        <fullName evidence="3">C2H2-type domain-containing protein</fullName>
    </recommendedName>
</protein>
<gene>
    <name evidence="1" type="ORF">BLNAU_14371</name>
</gene>
<evidence type="ECO:0000313" key="2">
    <source>
        <dbReference type="Proteomes" id="UP001281761"/>
    </source>
</evidence>
<dbReference type="EMBL" id="JARBJD010000131">
    <property type="protein sequence ID" value="KAK2950700.1"/>
    <property type="molecule type" value="Genomic_DNA"/>
</dbReference>
<comment type="caution">
    <text evidence="1">The sequence shown here is derived from an EMBL/GenBank/DDBJ whole genome shotgun (WGS) entry which is preliminary data.</text>
</comment>
<accession>A0ABQ9XHN2</accession>
<keyword evidence="2" id="KW-1185">Reference proteome</keyword>